<dbReference type="EMBL" id="CP000390">
    <property type="protein sequence ID" value="ABG64665.1"/>
    <property type="molecule type" value="Genomic_DNA"/>
</dbReference>
<evidence type="ECO:0000256" key="2">
    <source>
        <dbReference type="ARBA" id="ARBA00022692"/>
    </source>
</evidence>
<feature type="transmembrane region" description="Helical" evidence="5">
    <location>
        <begin position="307"/>
        <end position="325"/>
    </location>
</feature>
<feature type="transmembrane region" description="Helical" evidence="5">
    <location>
        <begin position="169"/>
        <end position="188"/>
    </location>
</feature>
<feature type="transmembrane region" description="Helical" evidence="5">
    <location>
        <begin position="232"/>
        <end position="250"/>
    </location>
</feature>
<evidence type="ECO:0000256" key="1">
    <source>
        <dbReference type="ARBA" id="ARBA00004141"/>
    </source>
</evidence>
<dbReference type="Gene3D" id="1.20.1720.10">
    <property type="entry name" value="Multidrug resistance protein D"/>
    <property type="match status" value="1"/>
</dbReference>
<sequence>MSAPSAGSLLRRRFLLQVFPAIMLPMFISVSDQTMIAMALPAIAVDLGEADMISWTVVAYLMAAAVATPVYGRLGDLAGCKHMLSIALCIVVAGALVCCTAPNLYVLVLGRVIQGLGGGGLMALSMALVGHIIPPRERGKYQGYLAIVHLCASTLAPLIGGVITEHFGWRFLVAAAAPLAVFALIMVRRLDVVQVTYGKLGIDFPGIFLFSSFVVPFIVAMNELRTPQMDNMAAGAGCLAIAGMALLLLLRFERRALMPLFQLDVLSQPAISRSAAIAFCHGAAMMAMITLTPFYLQTEHDLTPMEIAQYLMTLTVVLALSSIATGQMVSRTGRVGIFPSLGLTLLVPIISLFAIFGTRTDAGIWLALWYAAIALCFGTVMNVLQLSVQIAAGAAHLGAAAAVLQMARTLGAAMGASAVTAVFFAIMASQGTSAEKAVLEALANASSGDTSFVHNQLTTAFQGAFFAIAIFVGIGAALAWRMPLRKLD</sequence>
<dbReference type="STRING" id="266779.Meso_3294"/>
<comment type="subcellular location">
    <subcellularLocation>
        <location evidence="1">Membrane</location>
        <topology evidence="1">Multi-pass membrane protein</topology>
    </subcellularLocation>
</comment>
<dbReference type="GO" id="GO:0022857">
    <property type="term" value="F:transmembrane transporter activity"/>
    <property type="evidence" value="ECO:0007669"/>
    <property type="project" value="InterPro"/>
</dbReference>
<dbReference type="PROSITE" id="PS50850">
    <property type="entry name" value="MFS"/>
    <property type="match status" value="1"/>
</dbReference>
<dbReference type="GO" id="GO:0005886">
    <property type="term" value="C:plasma membrane"/>
    <property type="evidence" value="ECO:0007669"/>
    <property type="project" value="TreeGrafter"/>
</dbReference>
<proteinExistence type="predicted"/>
<dbReference type="HOGENOM" id="CLU_000960_22_3_5"/>
<name>Q11D60_CHESB</name>
<keyword evidence="4 5" id="KW-0472">Membrane</keyword>
<dbReference type="KEGG" id="mes:Meso_3294"/>
<feature type="transmembrane region" description="Helical" evidence="5">
    <location>
        <begin position="200"/>
        <end position="220"/>
    </location>
</feature>
<feature type="transmembrane region" description="Helical" evidence="5">
    <location>
        <begin position="337"/>
        <end position="356"/>
    </location>
</feature>
<dbReference type="OrthoDB" id="9812221at2"/>
<feature type="transmembrane region" description="Helical" evidence="5">
    <location>
        <begin position="84"/>
        <end position="106"/>
    </location>
</feature>
<feature type="transmembrane region" description="Helical" evidence="5">
    <location>
        <begin position="112"/>
        <end position="132"/>
    </location>
</feature>
<dbReference type="InterPro" id="IPR011701">
    <property type="entry name" value="MFS"/>
</dbReference>
<evidence type="ECO:0000259" key="6">
    <source>
        <dbReference type="PROSITE" id="PS50850"/>
    </source>
</evidence>
<feature type="transmembrane region" description="Helical" evidence="5">
    <location>
        <begin position="409"/>
        <end position="428"/>
    </location>
</feature>
<feature type="domain" description="Major facilitator superfamily (MFS) profile" evidence="6">
    <location>
        <begin position="18"/>
        <end position="487"/>
    </location>
</feature>
<feature type="transmembrane region" description="Helical" evidence="5">
    <location>
        <begin position="271"/>
        <end position="295"/>
    </location>
</feature>
<feature type="transmembrane region" description="Helical" evidence="5">
    <location>
        <begin position="144"/>
        <end position="163"/>
    </location>
</feature>
<dbReference type="PRINTS" id="PR01036">
    <property type="entry name" value="TCRTETB"/>
</dbReference>
<dbReference type="eggNOG" id="COG2814">
    <property type="taxonomic scope" value="Bacteria"/>
</dbReference>
<dbReference type="PANTHER" id="PTHR23501:SF197">
    <property type="entry name" value="COMD"/>
    <property type="match status" value="1"/>
</dbReference>
<keyword evidence="3 5" id="KW-1133">Transmembrane helix</keyword>
<evidence type="ECO:0000313" key="7">
    <source>
        <dbReference type="EMBL" id="ABG64665.1"/>
    </source>
</evidence>
<feature type="transmembrane region" description="Helical" evidence="5">
    <location>
        <begin position="52"/>
        <end position="72"/>
    </location>
</feature>
<dbReference type="InterPro" id="IPR020846">
    <property type="entry name" value="MFS_dom"/>
</dbReference>
<accession>Q11D60</accession>
<dbReference type="SUPFAM" id="SSF103473">
    <property type="entry name" value="MFS general substrate transporter"/>
    <property type="match status" value="1"/>
</dbReference>
<reference evidence="7" key="1">
    <citation type="submission" date="2006-06" db="EMBL/GenBank/DDBJ databases">
        <title>Complete sequence of chromosome of Chelativorans sp. BNC1.</title>
        <authorList>
            <consortium name="US DOE Joint Genome Institute"/>
            <person name="Copeland A."/>
            <person name="Lucas S."/>
            <person name="Lapidus A."/>
            <person name="Barry K."/>
            <person name="Detter J.C."/>
            <person name="Glavina del Rio T."/>
            <person name="Hammon N."/>
            <person name="Israni S."/>
            <person name="Dalin E."/>
            <person name="Tice H."/>
            <person name="Pitluck S."/>
            <person name="Chertkov O."/>
            <person name="Brettin T."/>
            <person name="Bruce D."/>
            <person name="Han C."/>
            <person name="Tapia R."/>
            <person name="Gilna P."/>
            <person name="Schmutz J."/>
            <person name="Larimer F."/>
            <person name="Land M."/>
            <person name="Hauser L."/>
            <person name="Kyrpides N."/>
            <person name="Mikhailova N."/>
            <person name="Richardson P."/>
        </authorList>
    </citation>
    <scope>NUCLEOTIDE SEQUENCE</scope>
    <source>
        <strain evidence="7">BNC1</strain>
    </source>
</reference>
<dbReference type="InterPro" id="IPR036259">
    <property type="entry name" value="MFS_trans_sf"/>
</dbReference>
<dbReference type="PANTHER" id="PTHR23501">
    <property type="entry name" value="MAJOR FACILITATOR SUPERFAMILY"/>
    <property type="match status" value="1"/>
</dbReference>
<protein>
    <submittedName>
        <fullName evidence="7">Major facilitator superfamily MFS_1</fullName>
    </submittedName>
</protein>
<dbReference type="AlphaFoldDB" id="Q11D60"/>
<gene>
    <name evidence="7" type="ordered locus">Meso_3294</name>
</gene>
<evidence type="ECO:0000256" key="5">
    <source>
        <dbReference type="SAM" id="Phobius"/>
    </source>
</evidence>
<organism evidence="7">
    <name type="scientific">Chelativorans sp. (strain BNC1)</name>
    <dbReference type="NCBI Taxonomy" id="266779"/>
    <lineage>
        <taxon>Bacteria</taxon>
        <taxon>Pseudomonadati</taxon>
        <taxon>Pseudomonadota</taxon>
        <taxon>Alphaproteobacteria</taxon>
        <taxon>Hyphomicrobiales</taxon>
        <taxon>Phyllobacteriaceae</taxon>
        <taxon>Chelativorans</taxon>
    </lineage>
</organism>
<dbReference type="Pfam" id="PF07690">
    <property type="entry name" value="MFS_1"/>
    <property type="match status" value="1"/>
</dbReference>
<evidence type="ECO:0000256" key="4">
    <source>
        <dbReference type="ARBA" id="ARBA00023136"/>
    </source>
</evidence>
<feature type="transmembrane region" description="Helical" evidence="5">
    <location>
        <begin position="460"/>
        <end position="480"/>
    </location>
</feature>
<keyword evidence="2 5" id="KW-0812">Transmembrane</keyword>
<evidence type="ECO:0000256" key="3">
    <source>
        <dbReference type="ARBA" id="ARBA00022989"/>
    </source>
</evidence>
<feature type="transmembrane region" description="Helical" evidence="5">
    <location>
        <begin position="362"/>
        <end position="388"/>
    </location>
</feature>
<dbReference type="Gene3D" id="1.20.1250.20">
    <property type="entry name" value="MFS general substrate transporter like domains"/>
    <property type="match status" value="1"/>
</dbReference>